<name>A0A226EZG7_FOLCA</name>
<evidence type="ECO:0000256" key="2">
    <source>
        <dbReference type="ARBA" id="ARBA00022527"/>
    </source>
</evidence>
<evidence type="ECO:0000256" key="4">
    <source>
        <dbReference type="ARBA" id="ARBA00022741"/>
    </source>
</evidence>
<dbReference type="PROSITE" id="PS00108">
    <property type="entry name" value="PROTEIN_KINASE_ST"/>
    <property type="match status" value="1"/>
</dbReference>
<dbReference type="GO" id="GO:0017148">
    <property type="term" value="P:negative regulation of translation"/>
    <property type="evidence" value="ECO:0007669"/>
    <property type="project" value="UniProtKB-KW"/>
</dbReference>
<comment type="similarity">
    <text evidence="8">Belongs to the protein kinase superfamily. Ser/Thr protein kinase family. GCN2 subfamily.</text>
</comment>
<dbReference type="Gene3D" id="3.30.200.20">
    <property type="entry name" value="Phosphorylase Kinase, domain 1"/>
    <property type="match status" value="1"/>
</dbReference>
<dbReference type="GO" id="GO:0005524">
    <property type="term" value="F:ATP binding"/>
    <property type="evidence" value="ECO:0007669"/>
    <property type="project" value="UniProtKB-UniRule"/>
</dbReference>
<evidence type="ECO:0000313" key="14">
    <source>
        <dbReference type="Proteomes" id="UP000198287"/>
    </source>
</evidence>
<dbReference type="STRING" id="158441.A0A226EZG7"/>
<evidence type="ECO:0000256" key="3">
    <source>
        <dbReference type="ARBA" id="ARBA00022679"/>
    </source>
</evidence>
<dbReference type="EC" id="2.7.11.1" evidence="1"/>
<dbReference type="Pfam" id="PF00069">
    <property type="entry name" value="Pkinase"/>
    <property type="match status" value="1"/>
</dbReference>
<dbReference type="EMBL" id="LNIX01000001">
    <property type="protein sequence ID" value="OXA62547.1"/>
    <property type="molecule type" value="Genomic_DNA"/>
</dbReference>
<keyword evidence="14" id="KW-1185">Reference proteome</keyword>
<sequence length="614" mass="68353">MAAGPDFLGSITKYKSYLGHGSFGFVLMAEHKDKTCTAIKFIYPSVDDKQRLQNERECGVTTNFPTHENIVTVKSSMDKKTLDSTTLKTIFSLCPKKVQAEWDDMPKQVKDVGWTCIQMELCGKNLSDWLRQPETTMDSIFIQLKQLQIIQDLISGLKFLHTNKIIHRDLKPGNVMFTSEYKLPIKIGDFGQCRIVPSHDNPTLTGSSIGTRFYTAPEVRSGKYSYQSDLLSLGLIIWEVVALIKPGERSTLFDRLVLDGETHLVAENHPLIGNIADQLVINLTRKKVEERLKNIYDVDKIIDVWKSVQIPEKTLTCRNGEDLELCLRFVSPDSIIILEEGVYEGRFTLFQSNVKIVGKGVGKTEIRTASYFVGNGNDCSVCNLSVHTTNSEGFGLYISGSRNELDSISSNGINVLGDGCRLTNISVNNTTTGIKVNGNDNRINCVKLTNIVHWCIVLEKRSRNCTISDLISENNKRGILVRGEHHTLNGINFANSGEPNNRYLSSVCFEGGGNHTIDKLTCTGYRADTGWNLEIKSSNITVQNCTCFDVLVLGSSVTLSKVNSRDLIRIEGNPKNVELVKCESKKLESKGTLTMTECDFGSVSSKMRLRTGSL</sequence>
<dbReference type="InterPro" id="IPR000719">
    <property type="entry name" value="Prot_kinase_dom"/>
</dbReference>
<dbReference type="GO" id="GO:0005634">
    <property type="term" value="C:nucleus"/>
    <property type="evidence" value="ECO:0007669"/>
    <property type="project" value="TreeGrafter"/>
</dbReference>
<dbReference type="GO" id="GO:0005737">
    <property type="term" value="C:cytoplasm"/>
    <property type="evidence" value="ECO:0007669"/>
    <property type="project" value="TreeGrafter"/>
</dbReference>
<protein>
    <recommendedName>
        <fullName evidence="1">non-specific serine/threonine protein kinase</fullName>
        <ecNumber evidence="1">2.7.11.1</ecNumber>
    </recommendedName>
</protein>
<keyword evidence="4 11" id="KW-0547">Nucleotide-binding</keyword>
<dbReference type="PROSITE" id="PS50011">
    <property type="entry name" value="PROTEIN_KINASE_DOM"/>
    <property type="match status" value="1"/>
</dbReference>
<evidence type="ECO:0000256" key="5">
    <source>
        <dbReference type="ARBA" id="ARBA00022777"/>
    </source>
</evidence>
<dbReference type="Proteomes" id="UP000198287">
    <property type="component" value="Unassembled WGS sequence"/>
</dbReference>
<evidence type="ECO:0000256" key="10">
    <source>
        <dbReference type="ARBA" id="ARBA00048977"/>
    </source>
</evidence>
<comment type="catalytic activity">
    <reaction evidence="10">
        <text>L-seryl-[protein] + ATP = O-phospho-L-seryl-[protein] + ADP + H(+)</text>
        <dbReference type="Rhea" id="RHEA:17989"/>
        <dbReference type="Rhea" id="RHEA-COMP:9863"/>
        <dbReference type="Rhea" id="RHEA-COMP:11604"/>
        <dbReference type="ChEBI" id="CHEBI:15378"/>
        <dbReference type="ChEBI" id="CHEBI:29999"/>
        <dbReference type="ChEBI" id="CHEBI:30616"/>
        <dbReference type="ChEBI" id="CHEBI:83421"/>
        <dbReference type="ChEBI" id="CHEBI:456216"/>
        <dbReference type="EC" id="2.7.11.1"/>
    </reaction>
    <physiologicalReaction direction="left-to-right" evidence="10">
        <dbReference type="Rhea" id="RHEA:17990"/>
    </physiologicalReaction>
</comment>
<dbReference type="PANTHER" id="PTHR11042">
    <property type="entry name" value="EUKARYOTIC TRANSLATION INITIATION FACTOR 2-ALPHA KINASE EIF2-ALPHA KINASE -RELATED"/>
    <property type="match status" value="1"/>
</dbReference>
<dbReference type="InterPro" id="IPR050339">
    <property type="entry name" value="CC_SR_Kinase"/>
</dbReference>
<feature type="domain" description="Protein kinase" evidence="12">
    <location>
        <begin position="12"/>
        <end position="306"/>
    </location>
</feature>
<dbReference type="GO" id="GO:0004694">
    <property type="term" value="F:eukaryotic translation initiation factor 2alpha kinase activity"/>
    <property type="evidence" value="ECO:0007669"/>
    <property type="project" value="TreeGrafter"/>
</dbReference>
<gene>
    <name evidence="13" type="ORF">Fcan01_00328</name>
</gene>
<evidence type="ECO:0000256" key="6">
    <source>
        <dbReference type="ARBA" id="ARBA00022840"/>
    </source>
</evidence>
<dbReference type="OrthoDB" id="1405469at2759"/>
<dbReference type="Gene3D" id="2.160.20.10">
    <property type="entry name" value="Single-stranded right-handed beta-helix, Pectin lyase-like"/>
    <property type="match status" value="1"/>
</dbReference>
<keyword evidence="3" id="KW-0808">Transferase</keyword>
<comment type="caution">
    <text evidence="13">The sequence shown here is derived from an EMBL/GenBank/DDBJ whole genome shotgun (WGS) entry which is preliminary data.</text>
</comment>
<dbReference type="InterPro" id="IPR017441">
    <property type="entry name" value="Protein_kinase_ATP_BS"/>
</dbReference>
<accession>A0A226EZG7</accession>
<dbReference type="PANTHER" id="PTHR11042:SF160">
    <property type="entry name" value="EUKARYOTIC TRANSLATION INITIATION FACTOR 2-ALPHA KINASE 1"/>
    <property type="match status" value="1"/>
</dbReference>
<dbReference type="CDD" id="cd00180">
    <property type="entry name" value="PKc"/>
    <property type="match status" value="1"/>
</dbReference>
<evidence type="ECO:0000256" key="7">
    <source>
        <dbReference type="ARBA" id="ARBA00023193"/>
    </source>
</evidence>
<reference evidence="13 14" key="1">
    <citation type="submission" date="2015-12" db="EMBL/GenBank/DDBJ databases">
        <title>The genome of Folsomia candida.</title>
        <authorList>
            <person name="Faddeeva A."/>
            <person name="Derks M.F."/>
            <person name="Anvar Y."/>
            <person name="Smit S."/>
            <person name="Van Straalen N."/>
            <person name="Roelofs D."/>
        </authorList>
    </citation>
    <scope>NUCLEOTIDE SEQUENCE [LARGE SCALE GENOMIC DNA]</scope>
    <source>
        <strain evidence="13 14">VU population</strain>
        <tissue evidence="13">Whole body</tissue>
    </source>
</reference>
<evidence type="ECO:0000256" key="9">
    <source>
        <dbReference type="ARBA" id="ARBA00048659"/>
    </source>
</evidence>
<keyword evidence="5 13" id="KW-0418">Kinase</keyword>
<proteinExistence type="inferred from homology"/>
<dbReference type="AlphaFoldDB" id="A0A226EZG7"/>
<comment type="catalytic activity">
    <reaction evidence="9">
        <text>L-threonyl-[protein] + ATP = O-phospho-L-threonyl-[protein] + ADP + H(+)</text>
        <dbReference type="Rhea" id="RHEA:46608"/>
        <dbReference type="Rhea" id="RHEA-COMP:11060"/>
        <dbReference type="Rhea" id="RHEA-COMP:11605"/>
        <dbReference type="ChEBI" id="CHEBI:15378"/>
        <dbReference type="ChEBI" id="CHEBI:30013"/>
        <dbReference type="ChEBI" id="CHEBI:30616"/>
        <dbReference type="ChEBI" id="CHEBI:61977"/>
        <dbReference type="ChEBI" id="CHEBI:456216"/>
        <dbReference type="EC" id="2.7.11.1"/>
    </reaction>
    <physiologicalReaction direction="left-to-right" evidence="9">
        <dbReference type="Rhea" id="RHEA:46609"/>
    </physiologicalReaction>
</comment>
<dbReference type="SMART" id="SM00220">
    <property type="entry name" value="S_TKc"/>
    <property type="match status" value="1"/>
</dbReference>
<dbReference type="SUPFAM" id="SSF51126">
    <property type="entry name" value="Pectin lyase-like"/>
    <property type="match status" value="1"/>
</dbReference>
<dbReference type="Gene3D" id="1.10.510.10">
    <property type="entry name" value="Transferase(Phosphotransferase) domain 1"/>
    <property type="match status" value="1"/>
</dbReference>
<keyword evidence="6 11" id="KW-0067">ATP-binding</keyword>
<evidence type="ECO:0000259" key="12">
    <source>
        <dbReference type="PROSITE" id="PS50011"/>
    </source>
</evidence>
<keyword evidence="7" id="KW-0652">Protein synthesis inhibitor</keyword>
<keyword evidence="2" id="KW-0723">Serine/threonine-protein kinase</keyword>
<dbReference type="PROSITE" id="PS00107">
    <property type="entry name" value="PROTEIN_KINASE_ATP"/>
    <property type="match status" value="1"/>
</dbReference>
<evidence type="ECO:0000256" key="1">
    <source>
        <dbReference type="ARBA" id="ARBA00012513"/>
    </source>
</evidence>
<dbReference type="SUPFAM" id="SSF56112">
    <property type="entry name" value="Protein kinase-like (PK-like)"/>
    <property type="match status" value="1"/>
</dbReference>
<feature type="binding site" evidence="11">
    <location>
        <position position="40"/>
    </location>
    <ligand>
        <name>ATP</name>
        <dbReference type="ChEBI" id="CHEBI:30616"/>
    </ligand>
</feature>
<dbReference type="InterPro" id="IPR011009">
    <property type="entry name" value="Kinase-like_dom_sf"/>
</dbReference>
<evidence type="ECO:0000256" key="8">
    <source>
        <dbReference type="ARBA" id="ARBA00037982"/>
    </source>
</evidence>
<dbReference type="InterPro" id="IPR008271">
    <property type="entry name" value="Ser/Thr_kinase_AS"/>
</dbReference>
<dbReference type="InterPro" id="IPR012334">
    <property type="entry name" value="Pectin_lyas_fold"/>
</dbReference>
<dbReference type="InterPro" id="IPR011050">
    <property type="entry name" value="Pectin_lyase_fold/virulence"/>
</dbReference>
<evidence type="ECO:0000313" key="13">
    <source>
        <dbReference type="EMBL" id="OXA62547.1"/>
    </source>
</evidence>
<evidence type="ECO:0000256" key="11">
    <source>
        <dbReference type="PROSITE-ProRule" id="PRU10141"/>
    </source>
</evidence>
<organism evidence="13 14">
    <name type="scientific">Folsomia candida</name>
    <name type="common">Springtail</name>
    <dbReference type="NCBI Taxonomy" id="158441"/>
    <lineage>
        <taxon>Eukaryota</taxon>
        <taxon>Metazoa</taxon>
        <taxon>Ecdysozoa</taxon>
        <taxon>Arthropoda</taxon>
        <taxon>Hexapoda</taxon>
        <taxon>Collembola</taxon>
        <taxon>Entomobryomorpha</taxon>
        <taxon>Isotomoidea</taxon>
        <taxon>Isotomidae</taxon>
        <taxon>Proisotominae</taxon>
        <taxon>Folsomia</taxon>
    </lineage>
</organism>